<dbReference type="Proteomes" id="UP001170379">
    <property type="component" value="Unassembled WGS sequence"/>
</dbReference>
<evidence type="ECO:0000313" key="3">
    <source>
        <dbReference type="Proteomes" id="UP001170379"/>
    </source>
</evidence>
<feature type="region of interest" description="Disordered" evidence="1">
    <location>
        <begin position="171"/>
        <end position="190"/>
    </location>
</feature>
<reference evidence="2" key="1">
    <citation type="submission" date="2018-03" db="EMBL/GenBank/DDBJ databases">
        <authorList>
            <person name="Nunes O.C."/>
            <person name="Lopes A.R."/>
            <person name="Froufe H."/>
            <person name="Munoz-Merida A."/>
            <person name="Barroso C."/>
            <person name="Egas C."/>
        </authorList>
    </citation>
    <scope>NUCLEOTIDE SEQUENCE</scope>
    <source>
        <strain evidence="2">ON4</strain>
    </source>
</reference>
<evidence type="ECO:0000313" key="2">
    <source>
        <dbReference type="EMBL" id="MDJ1372468.1"/>
    </source>
</evidence>
<dbReference type="InterPro" id="IPR023393">
    <property type="entry name" value="START-like_dom_sf"/>
</dbReference>
<comment type="caution">
    <text evidence="2">The sequence shown here is derived from an EMBL/GenBank/DDBJ whole genome shotgun (WGS) entry which is preliminary data.</text>
</comment>
<keyword evidence="3" id="KW-1185">Reference proteome</keyword>
<evidence type="ECO:0000256" key="1">
    <source>
        <dbReference type="SAM" id="MobiDB-lite"/>
    </source>
</evidence>
<organism evidence="2 3">
    <name type="scientific">Gulosibacter molinativorax</name>
    <dbReference type="NCBI Taxonomy" id="256821"/>
    <lineage>
        <taxon>Bacteria</taxon>
        <taxon>Bacillati</taxon>
        <taxon>Actinomycetota</taxon>
        <taxon>Actinomycetes</taxon>
        <taxon>Micrococcales</taxon>
        <taxon>Microbacteriaceae</taxon>
        <taxon>Gulosibacter</taxon>
    </lineage>
</organism>
<protein>
    <submittedName>
        <fullName evidence="2">Polyketide cyclase</fullName>
    </submittedName>
</protein>
<name>A0ABT7CB89_9MICO</name>
<dbReference type="RefSeq" id="WP_051267289.1">
    <property type="nucleotide sequence ID" value="NZ_CP028426.1"/>
</dbReference>
<dbReference type="EMBL" id="PXVD01000027">
    <property type="protein sequence ID" value="MDJ1372468.1"/>
    <property type="molecule type" value="Genomic_DNA"/>
</dbReference>
<reference evidence="2" key="2">
    <citation type="journal article" date="2022" name="Sci. Rep.">
        <title>In silico prediction of the enzymes involved in the degradation of the herbicide molinate by Gulosibacter molinativorax ON4T.</title>
        <authorList>
            <person name="Lopes A.R."/>
            <person name="Bunin E."/>
            <person name="Viana A.T."/>
            <person name="Froufe H."/>
            <person name="Munoz-Merida A."/>
            <person name="Pinho D."/>
            <person name="Figueiredo J."/>
            <person name="Barroso C."/>
            <person name="Vaz-Moreira I."/>
            <person name="Bellanger X."/>
            <person name="Egas C."/>
            <person name="Nunes O.C."/>
        </authorList>
    </citation>
    <scope>NUCLEOTIDE SEQUENCE</scope>
    <source>
        <strain evidence="2">ON4</strain>
    </source>
</reference>
<proteinExistence type="predicted"/>
<dbReference type="Gene3D" id="3.30.530.20">
    <property type="match status" value="1"/>
</dbReference>
<accession>A0ABT7CB89</accession>
<sequence>MSDELQFERVDAESVQLEGTTITVGRLVHAPASKIFAVLSDPAQHVDLDPKGLNRAPDGEAPERITEVGQQFTLNMYAESQGGDYRITNNVTKFEEDVVIGWKPQSEGYDKPFGHQWTWELEPEDEESTYVSLTYDWDDITNEKFLANTKFPIFPIDSFKASVEALAELVEDDYEREDDGDWDDELEDEQ</sequence>
<gene>
    <name evidence="2" type="ORF">C7K25_14035</name>
</gene>
<dbReference type="SUPFAM" id="SSF55961">
    <property type="entry name" value="Bet v1-like"/>
    <property type="match status" value="1"/>
</dbReference>